<dbReference type="KEGG" id="gme:Gmet_0479"/>
<keyword evidence="2" id="KW-1277">Toxin-antitoxin system</keyword>
<evidence type="ECO:0000256" key="8">
    <source>
        <dbReference type="ARBA" id="ARBA00022842"/>
    </source>
</evidence>
<dbReference type="InterPro" id="IPR052038">
    <property type="entry name" value="Type-VII_TA_antitoxin"/>
</dbReference>
<feature type="domain" description="Polymerase nucleotidyl transferase" evidence="10">
    <location>
        <begin position="15"/>
        <end position="96"/>
    </location>
</feature>
<keyword evidence="4" id="KW-0548">Nucleotidyltransferase</keyword>
<dbReference type="Pfam" id="PF01909">
    <property type="entry name" value="NTP_transf_2"/>
    <property type="match status" value="1"/>
</dbReference>
<evidence type="ECO:0000256" key="1">
    <source>
        <dbReference type="ARBA" id="ARBA00001946"/>
    </source>
</evidence>
<reference evidence="11 12" key="1">
    <citation type="submission" date="2005-10" db="EMBL/GenBank/DDBJ databases">
        <title>Complete sequence of Geobacter metallireducens GS-15.</title>
        <authorList>
            <consortium name="US DOE Joint Genome Institute"/>
            <person name="Copeland A."/>
            <person name="Lucas S."/>
            <person name="Lapidus A."/>
            <person name="Barry K."/>
            <person name="Detter J.C."/>
            <person name="Glavina T."/>
            <person name="Hammon N."/>
            <person name="Israni S."/>
            <person name="Pitluck S."/>
            <person name="Di Bartolo G."/>
            <person name="Chain P."/>
            <person name="Schmutz J."/>
            <person name="Larimer F."/>
            <person name="Land M."/>
            <person name="Kyrpides N."/>
            <person name="Ivanova N."/>
            <person name="Richardson P."/>
        </authorList>
    </citation>
    <scope>NUCLEOTIDE SEQUENCE [LARGE SCALE GENOMIC DNA]</scope>
    <source>
        <strain evidence="12">ATCC 53774 / DSM 7210 / GS-15</strain>
    </source>
</reference>
<keyword evidence="7" id="KW-0067">ATP-binding</keyword>
<dbReference type="STRING" id="269799.Gmet_0479"/>
<evidence type="ECO:0000259" key="10">
    <source>
        <dbReference type="Pfam" id="PF01909"/>
    </source>
</evidence>
<evidence type="ECO:0000256" key="2">
    <source>
        <dbReference type="ARBA" id="ARBA00022649"/>
    </source>
</evidence>
<sequence length="105" mass="12298">MTEPRIHIPRDRIIEFCQRWKITEFSLFGSVLRDDFRPDSDVDVLISFAPDAAWTLLDHVDMQDELQTIFGRSVDLVSRKGIERSRNEVRRKAILESAEIFYEAA</sequence>
<evidence type="ECO:0000256" key="6">
    <source>
        <dbReference type="ARBA" id="ARBA00022741"/>
    </source>
</evidence>
<evidence type="ECO:0000313" key="11">
    <source>
        <dbReference type="EMBL" id="ABB30722.1"/>
    </source>
</evidence>
<dbReference type="SUPFAM" id="SSF81301">
    <property type="entry name" value="Nucleotidyltransferase"/>
    <property type="match status" value="1"/>
</dbReference>
<keyword evidence="8" id="KW-0460">Magnesium</keyword>
<comment type="cofactor">
    <cofactor evidence="1">
        <name>Mg(2+)</name>
        <dbReference type="ChEBI" id="CHEBI:18420"/>
    </cofactor>
</comment>
<proteinExistence type="inferred from homology"/>
<dbReference type="AlphaFoldDB" id="Q39YF2"/>
<dbReference type="eggNOG" id="COG1669">
    <property type="taxonomic scope" value="Bacteria"/>
</dbReference>
<evidence type="ECO:0000256" key="3">
    <source>
        <dbReference type="ARBA" id="ARBA00022679"/>
    </source>
</evidence>
<dbReference type="GO" id="GO:0005524">
    <property type="term" value="F:ATP binding"/>
    <property type="evidence" value="ECO:0007669"/>
    <property type="project" value="UniProtKB-KW"/>
</dbReference>
<dbReference type="GO" id="GO:0016779">
    <property type="term" value="F:nucleotidyltransferase activity"/>
    <property type="evidence" value="ECO:0007669"/>
    <property type="project" value="UniProtKB-KW"/>
</dbReference>
<dbReference type="CDD" id="cd05403">
    <property type="entry name" value="NT_KNTase_like"/>
    <property type="match status" value="1"/>
</dbReference>
<keyword evidence="3 11" id="KW-0808">Transferase</keyword>
<reference evidence="11 12" key="2">
    <citation type="journal article" date="2009" name="BMC Microbiol.">
        <title>The genome sequence of Geobacter metallireducens: features of metabolism, physiology and regulation common and dissimilar to Geobacter sulfurreducens.</title>
        <authorList>
            <person name="Aklujkar M."/>
            <person name="Krushkal J."/>
            <person name="DiBartolo G."/>
            <person name="Lapidus A."/>
            <person name="Land M.L."/>
            <person name="Lovley D.R."/>
        </authorList>
    </citation>
    <scope>NUCLEOTIDE SEQUENCE [LARGE SCALE GENOMIC DNA]</scope>
    <source>
        <strain evidence="12">ATCC 53774 / DSM 7210 / GS-15</strain>
    </source>
</reference>
<dbReference type="PANTHER" id="PTHR33571:SF12">
    <property type="entry name" value="BSL3053 PROTEIN"/>
    <property type="match status" value="1"/>
</dbReference>
<gene>
    <name evidence="11" type="ordered locus">Gmet_0479</name>
</gene>
<evidence type="ECO:0000256" key="9">
    <source>
        <dbReference type="ARBA" id="ARBA00038276"/>
    </source>
</evidence>
<dbReference type="RefSeq" id="WP_004513848.1">
    <property type="nucleotide sequence ID" value="NC_007517.1"/>
</dbReference>
<organism evidence="11 12">
    <name type="scientific">Geobacter metallireducens (strain ATCC 53774 / DSM 7210 / GS-15)</name>
    <dbReference type="NCBI Taxonomy" id="269799"/>
    <lineage>
        <taxon>Bacteria</taxon>
        <taxon>Pseudomonadati</taxon>
        <taxon>Thermodesulfobacteriota</taxon>
        <taxon>Desulfuromonadia</taxon>
        <taxon>Geobacterales</taxon>
        <taxon>Geobacteraceae</taxon>
        <taxon>Geobacter</taxon>
    </lineage>
</organism>
<dbReference type="PANTHER" id="PTHR33571">
    <property type="entry name" value="SSL8005 PROTEIN"/>
    <property type="match status" value="1"/>
</dbReference>
<evidence type="ECO:0000256" key="5">
    <source>
        <dbReference type="ARBA" id="ARBA00022723"/>
    </source>
</evidence>
<evidence type="ECO:0000313" key="12">
    <source>
        <dbReference type="Proteomes" id="UP000007073"/>
    </source>
</evidence>
<evidence type="ECO:0000256" key="7">
    <source>
        <dbReference type="ARBA" id="ARBA00022840"/>
    </source>
</evidence>
<dbReference type="Proteomes" id="UP000007073">
    <property type="component" value="Chromosome"/>
</dbReference>
<accession>Q39YF2</accession>
<comment type="similarity">
    <text evidence="9">Belongs to the MntA antitoxin family.</text>
</comment>
<dbReference type="EMBL" id="CP000148">
    <property type="protein sequence ID" value="ABB30722.1"/>
    <property type="molecule type" value="Genomic_DNA"/>
</dbReference>
<dbReference type="InterPro" id="IPR043519">
    <property type="entry name" value="NT_sf"/>
</dbReference>
<keyword evidence="12" id="KW-1185">Reference proteome</keyword>
<keyword evidence="6" id="KW-0547">Nucleotide-binding</keyword>
<evidence type="ECO:0000256" key="4">
    <source>
        <dbReference type="ARBA" id="ARBA00022695"/>
    </source>
</evidence>
<protein>
    <submittedName>
        <fullName evidence="11">Nucleotidyltransferase, putative</fullName>
    </submittedName>
</protein>
<dbReference type="InterPro" id="IPR002934">
    <property type="entry name" value="Polymerase_NTP_transf_dom"/>
</dbReference>
<dbReference type="GO" id="GO:0046872">
    <property type="term" value="F:metal ion binding"/>
    <property type="evidence" value="ECO:0007669"/>
    <property type="project" value="UniProtKB-KW"/>
</dbReference>
<dbReference type="Gene3D" id="3.30.460.10">
    <property type="entry name" value="Beta Polymerase, domain 2"/>
    <property type="match status" value="1"/>
</dbReference>
<keyword evidence="5" id="KW-0479">Metal-binding</keyword>
<name>Q39YF2_GEOMG</name>
<dbReference type="HOGENOM" id="CLU_130257_4_1_7"/>